<comment type="caution">
    <text evidence="4">The sequence shown here is derived from an EMBL/GenBank/DDBJ whole genome shotgun (WGS) entry which is preliminary data.</text>
</comment>
<dbReference type="SUPFAM" id="SSF52972">
    <property type="entry name" value="ITPase-like"/>
    <property type="match status" value="1"/>
</dbReference>
<keyword evidence="2 3" id="KW-0378">Hydrolase</keyword>
<organism evidence="4 5">
    <name type="scientific">Candidatus Thermoflexus japonica</name>
    <dbReference type="NCBI Taxonomy" id="2035417"/>
    <lineage>
        <taxon>Bacteria</taxon>
        <taxon>Bacillati</taxon>
        <taxon>Chloroflexota</taxon>
        <taxon>Thermoflexia</taxon>
        <taxon>Thermoflexales</taxon>
        <taxon>Thermoflexaceae</taxon>
        <taxon>Thermoflexus</taxon>
    </lineage>
</organism>
<keyword evidence="3" id="KW-0963">Cytoplasm</keyword>
<dbReference type="GO" id="GO:0036218">
    <property type="term" value="F:dTTP diphosphatase activity"/>
    <property type="evidence" value="ECO:0007669"/>
    <property type="project" value="RHEA"/>
</dbReference>
<dbReference type="EMBL" id="BEHY01000038">
    <property type="protein sequence ID" value="GBD09365.1"/>
    <property type="molecule type" value="Genomic_DNA"/>
</dbReference>
<evidence type="ECO:0000256" key="1">
    <source>
        <dbReference type="ARBA" id="ARBA00001968"/>
    </source>
</evidence>
<dbReference type="Proteomes" id="UP000236642">
    <property type="component" value="Unassembled WGS sequence"/>
</dbReference>
<dbReference type="InterPro" id="IPR003697">
    <property type="entry name" value="Maf-like"/>
</dbReference>
<keyword evidence="3" id="KW-0546">Nucleotide metabolism</keyword>
<evidence type="ECO:0000313" key="4">
    <source>
        <dbReference type="EMBL" id="GBD09365.1"/>
    </source>
</evidence>
<protein>
    <recommendedName>
        <fullName evidence="3">dTTP/UTP pyrophosphatase</fullName>
        <shortName evidence="3">dTTPase/UTPase</shortName>
        <ecNumber evidence="3">3.6.1.9</ecNumber>
    </recommendedName>
    <alternativeName>
        <fullName evidence="3">Nucleoside triphosphate pyrophosphatase</fullName>
    </alternativeName>
    <alternativeName>
        <fullName evidence="3">Nucleotide pyrophosphatase</fullName>
        <shortName evidence="3">Nucleotide PPase</shortName>
    </alternativeName>
</protein>
<dbReference type="NCBIfam" id="TIGR00172">
    <property type="entry name" value="maf"/>
    <property type="match status" value="1"/>
</dbReference>
<evidence type="ECO:0000313" key="5">
    <source>
        <dbReference type="Proteomes" id="UP000236642"/>
    </source>
</evidence>
<dbReference type="GO" id="GO:0009117">
    <property type="term" value="P:nucleotide metabolic process"/>
    <property type="evidence" value="ECO:0007669"/>
    <property type="project" value="UniProtKB-KW"/>
</dbReference>
<dbReference type="GO" id="GO:0005737">
    <property type="term" value="C:cytoplasm"/>
    <property type="evidence" value="ECO:0007669"/>
    <property type="project" value="UniProtKB-SubCell"/>
</dbReference>
<evidence type="ECO:0000256" key="3">
    <source>
        <dbReference type="HAMAP-Rule" id="MF_00528"/>
    </source>
</evidence>
<feature type="active site" description="Proton acceptor" evidence="3">
    <location>
        <position position="74"/>
    </location>
</feature>
<evidence type="ECO:0000256" key="2">
    <source>
        <dbReference type="ARBA" id="ARBA00022801"/>
    </source>
</evidence>
<comment type="function">
    <text evidence="3">Nucleoside triphosphate pyrophosphatase that hydrolyzes dTTP and UTP. May have a dual role in cell division arrest and in preventing the incorporation of modified nucleotides into cellular nucleic acids.</text>
</comment>
<accession>A0A2H5Y7E4</accession>
<comment type="catalytic activity">
    <reaction evidence="3">
        <text>UTP + H2O = UMP + diphosphate + H(+)</text>
        <dbReference type="Rhea" id="RHEA:29395"/>
        <dbReference type="ChEBI" id="CHEBI:15377"/>
        <dbReference type="ChEBI" id="CHEBI:15378"/>
        <dbReference type="ChEBI" id="CHEBI:33019"/>
        <dbReference type="ChEBI" id="CHEBI:46398"/>
        <dbReference type="ChEBI" id="CHEBI:57865"/>
        <dbReference type="EC" id="3.6.1.9"/>
    </reaction>
</comment>
<reference evidence="5" key="1">
    <citation type="submission" date="2017-09" db="EMBL/GenBank/DDBJ databases">
        <title>Metaegenomics of thermophilic ammonia-oxidizing enrichment culture.</title>
        <authorList>
            <person name="Kato S."/>
            <person name="Suzuki K."/>
        </authorList>
    </citation>
    <scope>NUCLEOTIDE SEQUENCE [LARGE SCALE GENOMIC DNA]</scope>
</reference>
<dbReference type="PANTHER" id="PTHR43213:SF5">
    <property type="entry name" value="BIFUNCTIONAL DTTP_UTP PYROPHOSPHATASE_METHYLTRANSFERASE PROTEIN-RELATED"/>
    <property type="match status" value="1"/>
</dbReference>
<name>A0A2H5Y7E4_9CHLR</name>
<gene>
    <name evidence="4" type="primary">maf</name>
    <name evidence="4" type="ORF">HRbin22_01616</name>
</gene>
<comment type="catalytic activity">
    <reaction evidence="3">
        <text>dTTP + H2O = dTMP + diphosphate + H(+)</text>
        <dbReference type="Rhea" id="RHEA:28534"/>
        <dbReference type="ChEBI" id="CHEBI:15377"/>
        <dbReference type="ChEBI" id="CHEBI:15378"/>
        <dbReference type="ChEBI" id="CHEBI:33019"/>
        <dbReference type="ChEBI" id="CHEBI:37568"/>
        <dbReference type="ChEBI" id="CHEBI:63528"/>
        <dbReference type="EC" id="3.6.1.9"/>
    </reaction>
</comment>
<feature type="site" description="Important for substrate specificity" evidence="3">
    <location>
        <position position="75"/>
    </location>
</feature>
<dbReference type="GO" id="GO:0036221">
    <property type="term" value="F:UTP diphosphatase activity"/>
    <property type="evidence" value="ECO:0007669"/>
    <property type="project" value="RHEA"/>
</dbReference>
<comment type="subcellular location">
    <subcellularLocation>
        <location evidence="3">Cytoplasm</location>
    </subcellularLocation>
</comment>
<dbReference type="PANTHER" id="PTHR43213">
    <property type="entry name" value="BIFUNCTIONAL DTTP/UTP PYROPHOSPHATASE/METHYLTRANSFERASE PROTEIN-RELATED"/>
    <property type="match status" value="1"/>
</dbReference>
<proteinExistence type="inferred from homology"/>
<dbReference type="Gene3D" id="3.90.950.10">
    <property type="match status" value="1"/>
</dbReference>
<comment type="similarity">
    <text evidence="3">Belongs to the Maf family. YhdE subfamily.</text>
</comment>
<dbReference type="AlphaFoldDB" id="A0A2H5Y7E4"/>
<dbReference type="HAMAP" id="MF_00528">
    <property type="entry name" value="Maf"/>
    <property type="match status" value="1"/>
</dbReference>
<dbReference type="InterPro" id="IPR029001">
    <property type="entry name" value="ITPase-like_fam"/>
</dbReference>
<comment type="cofactor">
    <cofactor evidence="1 3">
        <name>a divalent metal cation</name>
        <dbReference type="ChEBI" id="CHEBI:60240"/>
    </cofactor>
</comment>
<dbReference type="EC" id="3.6.1.9" evidence="3"/>
<comment type="caution">
    <text evidence="3">Lacks conserved residue(s) required for the propagation of feature annotation.</text>
</comment>
<feature type="site" description="Important for substrate specificity" evidence="3">
    <location>
        <position position="159"/>
    </location>
</feature>
<feature type="site" description="Important for substrate specificity" evidence="3">
    <location>
        <position position="17"/>
    </location>
</feature>
<dbReference type="Pfam" id="PF02545">
    <property type="entry name" value="Maf"/>
    <property type="match status" value="1"/>
</dbReference>
<dbReference type="CDD" id="cd00555">
    <property type="entry name" value="Maf"/>
    <property type="match status" value="1"/>
</dbReference>
<sequence>MPDRIPERWVLASASPRRQRLIQLLGHPVEVLRVSIDETPEPDEDPGSCAARLALAKAVAGARLAPDALILAADTVVDLDGRILGKPENVQEARAMLQALRGRPHAVHTAVALYLPRRDEHLLEVATTRVWMRPYTEEEIEAYLATGDPLDKAGAYAIQYPEFRPAQGVEGCYAAVVGLPLCHLARALRRWGWSPPEDLPARCQSILEQSCFVYPEILAGGGYGRHPGDLGAP</sequence>